<reference evidence="1" key="2">
    <citation type="journal article" date="2015" name="Data Brief">
        <title>Shoot transcriptome of the giant reed, Arundo donax.</title>
        <authorList>
            <person name="Barrero R.A."/>
            <person name="Guerrero F.D."/>
            <person name="Moolhuijzen P."/>
            <person name="Goolsby J.A."/>
            <person name="Tidwell J."/>
            <person name="Bellgard S.E."/>
            <person name="Bellgard M.I."/>
        </authorList>
    </citation>
    <scope>NUCLEOTIDE SEQUENCE</scope>
    <source>
        <tissue evidence="1">Shoot tissue taken approximately 20 cm above the soil surface</tissue>
    </source>
</reference>
<sequence>MPVLMGSFQGKLEVPIGPLVPKLNAPPPLSWGGFGRLGLNIEQPAKKVEMWRNAYVGLTKMNKQSNLKNRIGIEMDQFDLVKMEQPVQEGTDRNDEATCEE</sequence>
<reference evidence="1" key="1">
    <citation type="submission" date="2014-09" db="EMBL/GenBank/DDBJ databases">
        <authorList>
            <person name="Magalhaes I.L.F."/>
            <person name="Oliveira U."/>
            <person name="Santos F.R."/>
            <person name="Vidigal T.H.D.A."/>
            <person name="Brescovit A.D."/>
            <person name="Santos A.J."/>
        </authorList>
    </citation>
    <scope>NUCLEOTIDE SEQUENCE</scope>
    <source>
        <tissue evidence="1">Shoot tissue taken approximately 20 cm above the soil surface</tissue>
    </source>
</reference>
<evidence type="ECO:0000313" key="1">
    <source>
        <dbReference type="EMBL" id="JAD90110.1"/>
    </source>
</evidence>
<dbReference type="AlphaFoldDB" id="A0A0A9DWU7"/>
<accession>A0A0A9DWU7</accession>
<proteinExistence type="predicted"/>
<name>A0A0A9DWU7_ARUDO</name>
<protein>
    <submittedName>
        <fullName evidence="1">Uncharacterized protein</fullName>
    </submittedName>
</protein>
<dbReference type="EMBL" id="GBRH01207785">
    <property type="protein sequence ID" value="JAD90110.1"/>
    <property type="molecule type" value="Transcribed_RNA"/>
</dbReference>
<organism evidence="1">
    <name type="scientific">Arundo donax</name>
    <name type="common">Giant reed</name>
    <name type="synonym">Donax arundinaceus</name>
    <dbReference type="NCBI Taxonomy" id="35708"/>
    <lineage>
        <taxon>Eukaryota</taxon>
        <taxon>Viridiplantae</taxon>
        <taxon>Streptophyta</taxon>
        <taxon>Embryophyta</taxon>
        <taxon>Tracheophyta</taxon>
        <taxon>Spermatophyta</taxon>
        <taxon>Magnoliopsida</taxon>
        <taxon>Liliopsida</taxon>
        <taxon>Poales</taxon>
        <taxon>Poaceae</taxon>
        <taxon>PACMAD clade</taxon>
        <taxon>Arundinoideae</taxon>
        <taxon>Arundineae</taxon>
        <taxon>Arundo</taxon>
    </lineage>
</organism>